<name>A0ABW6S8T1_9NOCA</name>
<accession>A0ABW6S8T1</accession>
<dbReference type="InterPro" id="IPR008000">
    <property type="entry name" value="Rham/fucose_mutarotase"/>
</dbReference>
<dbReference type="EMBL" id="JBIAQY010000012">
    <property type="protein sequence ID" value="MFF3572099.1"/>
    <property type="molecule type" value="Genomic_DNA"/>
</dbReference>
<dbReference type="InterPro" id="IPR011008">
    <property type="entry name" value="Dimeric_a/b-barrel"/>
</dbReference>
<sequence>MLELRPDRVEDYLAAHTTVWPEMLDALREAGWSNYSLFLRPQDGLVIGYLETADFARASAAMATSEVNTRWQQTMAECFRAPDGVPVDASMRQLSEYFHLD</sequence>
<organism evidence="1 2">
    <name type="scientific">Nocardia jiangxiensis</name>
    <dbReference type="NCBI Taxonomy" id="282685"/>
    <lineage>
        <taxon>Bacteria</taxon>
        <taxon>Bacillati</taxon>
        <taxon>Actinomycetota</taxon>
        <taxon>Actinomycetes</taxon>
        <taxon>Mycobacteriales</taxon>
        <taxon>Nocardiaceae</taxon>
        <taxon>Nocardia</taxon>
    </lineage>
</organism>
<dbReference type="PANTHER" id="PTHR34389:SF2">
    <property type="entry name" value="L-RHAMNOSE MUTAROTASE"/>
    <property type="match status" value="1"/>
</dbReference>
<dbReference type="Pfam" id="PF05336">
    <property type="entry name" value="rhaM"/>
    <property type="match status" value="1"/>
</dbReference>
<evidence type="ECO:0000313" key="1">
    <source>
        <dbReference type="EMBL" id="MFF3572099.1"/>
    </source>
</evidence>
<comment type="caution">
    <text evidence="1">The sequence shown here is derived from an EMBL/GenBank/DDBJ whole genome shotgun (WGS) entry which is preliminary data.</text>
</comment>
<keyword evidence="2" id="KW-1185">Reference proteome</keyword>
<dbReference type="Gene3D" id="3.30.70.100">
    <property type="match status" value="1"/>
</dbReference>
<protein>
    <submittedName>
        <fullName evidence="1">L-rhamnose mutarotase</fullName>
    </submittedName>
</protein>
<dbReference type="SUPFAM" id="SSF54909">
    <property type="entry name" value="Dimeric alpha+beta barrel"/>
    <property type="match status" value="1"/>
</dbReference>
<dbReference type="Proteomes" id="UP001601992">
    <property type="component" value="Unassembled WGS sequence"/>
</dbReference>
<reference evidence="1 2" key="1">
    <citation type="submission" date="2024-10" db="EMBL/GenBank/DDBJ databases">
        <title>The Natural Products Discovery Center: Release of the First 8490 Sequenced Strains for Exploring Actinobacteria Biosynthetic Diversity.</title>
        <authorList>
            <person name="Kalkreuter E."/>
            <person name="Kautsar S.A."/>
            <person name="Yang D."/>
            <person name="Bader C.D."/>
            <person name="Teijaro C.N."/>
            <person name="Fluegel L."/>
            <person name="Davis C.M."/>
            <person name="Simpson J.R."/>
            <person name="Lauterbach L."/>
            <person name="Steele A.D."/>
            <person name="Gui C."/>
            <person name="Meng S."/>
            <person name="Li G."/>
            <person name="Viehrig K."/>
            <person name="Ye F."/>
            <person name="Su P."/>
            <person name="Kiefer A.F."/>
            <person name="Nichols A."/>
            <person name="Cepeda A.J."/>
            <person name="Yan W."/>
            <person name="Fan B."/>
            <person name="Jiang Y."/>
            <person name="Adhikari A."/>
            <person name="Zheng C.-J."/>
            <person name="Schuster L."/>
            <person name="Cowan T.M."/>
            <person name="Smanski M.J."/>
            <person name="Chevrette M.G."/>
            <person name="De Carvalho L.P.S."/>
            <person name="Shen B."/>
        </authorList>
    </citation>
    <scope>NUCLEOTIDE SEQUENCE [LARGE SCALE GENOMIC DNA]</scope>
    <source>
        <strain evidence="1 2">NPDC002593</strain>
    </source>
</reference>
<gene>
    <name evidence="1" type="ORF">ACFYXQ_30395</name>
</gene>
<dbReference type="PANTHER" id="PTHR34389">
    <property type="entry name" value="L-RHAMNOSE MUTAROTASE"/>
    <property type="match status" value="1"/>
</dbReference>
<proteinExistence type="predicted"/>
<dbReference type="RefSeq" id="WP_040824736.1">
    <property type="nucleotide sequence ID" value="NZ_JBIAQY010000012.1"/>
</dbReference>
<evidence type="ECO:0000313" key="2">
    <source>
        <dbReference type="Proteomes" id="UP001601992"/>
    </source>
</evidence>